<proteinExistence type="inferred from homology"/>
<evidence type="ECO:0000256" key="1">
    <source>
        <dbReference type="ARBA" id="ARBA00005369"/>
    </source>
</evidence>
<dbReference type="InterPro" id="IPR029063">
    <property type="entry name" value="SAM-dependent_MTases_sf"/>
</dbReference>
<sequence length="224" mass="23934">MTADFHEQRVKMVDGQVRTTDVTNVAILSAMLTLPREDFVPAAKRALAYIDEDLEVAPARDGKPARFLMEPSPFARLLQLAGVRAGDLVLDVGCGTGYSTAVLSRLASFVVAVESDSELAGRANEVLASLGCENVSVVEGPLTDGHAAQAPYDVIFINGAVDEVSPALFDQLNEGGRLVAVVGEGNSGWATLYVKEDGLVSRRHGFNAAVKPLAEFRREPAFEF</sequence>
<dbReference type="RefSeq" id="WP_368803243.1">
    <property type="nucleotide sequence ID" value="NZ_JAZHFV010000003.1"/>
</dbReference>
<name>A0ABV3WUC5_9HYPH</name>
<protein>
    <recommendedName>
        <fullName evidence="2">Protein-L-isoaspartate O-methyltransferase</fullName>
    </recommendedName>
    <alternativeName>
        <fullName evidence="3">Protein L-isoaspartyl methyltransferase</fullName>
    </alternativeName>
</protein>
<dbReference type="PANTHER" id="PTHR11579">
    <property type="entry name" value="PROTEIN-L-ISOASPARTATE O-METHYLTRANSFERASE"/>
    <property type="match status" value="1"/>
</dbReference>
<accession>A0ABV3WUC5</accession>
<dbReference type="Pfam" id="PF01135">
    <property type="entry name" value="PCMT"/>
    <property type="match status" value="1"/>
</dbReference>
<gene>
    <name evidence="4" type="ORF">V1479_12930</name>
</gene>
<dbReference type="Proteomes" id="UP001559025">
    <property type="component" value="Unassembled WGS sequence"/>
</dbReference>
<reference evidence="4 5" key="1">
    <citation type="submission" date="2024-01" db="EMBL/GenBank/DDBJ databases">
        <title>New evidence supports the origin of RcGTA from prophage.</title>
        <authorList>
            <person name="Xu Y."/>
            <person name="Liu B."/>
            <person name="Chen F."/>
        </authorList>
    </citation>
    <scope>NUCLEOTIDE SEQUENCE [LARGE SCALE GENOMIC DNA]</scope>
    <source>
        <strain evidence="4 5">CBW1107-2</strain>
    </source>
</reference>
<keyword evidence="5" id="KW-1185">Reference proteome</keyword>
<comment type="caution">
    <text evidence="4">The sequence shown here is derived from an EMBL/GenBank/DDBJ whole genome shotgun (WGS) entry which is preliminary data.</text>
</comment>
<evidence type="ECO:0000256" key="2">
    <source>
        <dbReference type="ARBA" id="ARBA00013346"/>
    </source>
</evidence>
<evidence type="ECO:0000313" key="5">
    <source>
        <dbReference type="Proteomes" id="UP001559025"/>
    </source>
</evidence>
<dbReference type="Gene3D" id="3.40.50.150">
    <property type="entry name" value="Vaccinia Virus protein VP39"/>
    <property type="match status" value="1"/>
</dbReference>
<organism evidence="4 5">
    <name type="scientific">Neoaquamicrobium sediminum</name>
    <dbReference type="NCBI Taxonomy" id="1849104"/>
    <lineage>
        <taxon>Bacteria</taxon>
        <taxon>Pseudomonadati</taxon>
        <taxon>Pseudomonadota</taxon>
        <taxon>Alphaproteobacteria</taxon>
        <taxon>Hyphomicrobiales</taxon>
        <taxon>Phyllobacteriaceae</taxon>
        <taxon>Neoaquamicrobium</taxon>
    </lineage>
</organism>
<dbReference type="PANTHER" id="PTHR11579:SF18">
    <property type="entry name" value="PROTEIN-L-ISOASPARTATE O-METHYLTRANSFERASE"/>
    <property type="match status" value="1"/>
</dbReference>
<evidence type="ECO:0000256" key="3">
    <source>
        <dbReference type="ARBA" id="ARBA00030757"/>
    </source>
</evidence>
<dbReference type="CDD" id="cd02440">
    <property type="entry name" value="AdoMet_MTases"/>
    <property type="match status" value="1"/>
</dbReference>
<evidence type="ECO:0000313" key="4">
    <source>
        <dbReference type="EMBL" id="MEX4008214.1"/>
    </source>
</evidence>
<dbReference type="SUPFAM" id="SSF53335">
    <property type="entry name" value="S-adenosyl-L-methionine-dependent methyltransferases"/>
    <property type="match status" value="1"/>
</dbReference>
<dbReference type="EMBL" id="JAZHFV010000003">
    <property type="protein sequence ID" value="MEX4008214.1"/>
    <property type="molecule type" value="Genomic_DNA"/>
</dbReference>
<dbReference type="InterPro" id="IPR000682">
    <property type="entry name" value="PCMT"/>
</dbReference>
<comment type="similarity">
    <text evidence="1">Belongs to the methyltransferase superfamily. L-isoaspartyl/D-aspartyl protein methyltransferase family.</text>
</comment>